<dbReference type="PANTHER" id="PTHR34215:SF1">
    <property type="entry name" value="YLXR DOMAIN-CONTAINING PROTEIN"/>
    <property type="match status" value="1"/>
</dbReference>
<dbReference type="Proteomes" id="UP000277766">
    <property type="component" value="Unassembled WGS sequence"/>
</dbReference>
<evidence type="ECO:0000259" key="2">
    <source>
        <dbReference type="Pfam" id="PF04296"/>
    </source>
</evidence>
<dbReference type="SUPFAM" id="SSF64376">
    <property type="entry name" value="YlxR-like"/>
    <property type="match status" value="1"/>
</dbReference>
<dbReference type="Pfam" id="PF04296">
    <property type="entry name" value="YlxR"/>
    <property type="match status" value="1"/>
</dbReference>
<protein>
    <submittedName>
        <fullName evidence="3">DUF448 domain-containing protein</fullName>
    </submittedName>
</protein>
<sequence length="96" mass="10681">MPSPQRTCVACRRVRPQAELLRLSAVAQGWAVTLPGERRLVGRGRYLCADTPGCWAEKRLRRAFGKQAASLSEALLARPQPEQSHEPDMTNPLICQ</sequence>
<dbReference type="Gene3D" id="3.30.1230.10">
    <property type="entry name" value="YlxR-like"/>
    <property type="match status" value="1"/>
</dbReference>
<evidence type="ECO:0000313" key="3">
    <source>
        <dbReference type="EMBL" id="RTR20289.1"/>
    </source>
</evidence>
<comment type="caution">
    <text evidence="3">The sequence shown here is derived from an EMBL/GenBank/DDBJ whole genome shotgun (WGS) entry which is preliminary data.</text>
</comment>
<evidence type="ECO:0000256" key="1">
    <source>
        <dbReference type="SAM" id="MobiDB-lite"/>
    </source>
</evidence>
<accession>A0A3S0I128</accession>
<reference evidence="3 4" key="1">
    <citation type="submission" date="2018-12" db="EMBL/GenBank/DDBJ databases">
        <title>Deinococcus radiophilus ATCC 27603 genome sequencing and assembly.</title>
        <authorList>
            <person name="Maclea K.S."/>
            <person name="Maynard C.R."/>
        </authorList>
    </citation>
    <scope>NUCLEOTIDE SEQUENCE [LARGE SCALE GENOMIC DNA]</scope>
    <source>
        <strain evidence="3 4">ATCC 27603</strain>
    </source>
</reference>
<dbReference type="OrthoDB" id="9813251at2"/>
<feature type="domain" description="YlxR" evidence="2">
    <location>
        <begin position="6"/>
        <end position="69"/>
    </location>
</feature>
<dbReference type="InterPro" id="IPR037465">
    <property type="entry name" value="YlxR"/>
</dbReference>
<dbReference type="AlphaFoldDB" id="A0A3S0I128"/>
<dbReference type="RefSeq" id="WP_126353568.1">
    <property type="nucleotide sequence ID" value="NZ_CP086380.1"/>
</dbReference>
<dbReference type="InterPro" id="IPR007393">
    <property type="entry name" value="YlxR_dom"/>
</dbReference>
<gene>
    <name evidence="3" type="ORF">EJ104_13280</name>
</gene>
<proteinExistence type="predicted"/>
<feature type="region of interest" description="Disordered" evidence="1">
    <location>
        <begin position="76"/>
        <end position="96"/>
    </location>
</feature>
<dbReference type="PANTHER" id="PTHR34215">
    <property type="entry name" value="BLL0784 PROTEIN"/>
    <property type="match status" value="1"/>
</dbReference>
<dbReference type="InterPro" id="IPR035931">
    <property type="entry name" value="YlxR-like_sf"/>
</dbReference>
<evidence type="ECO:0000313" key="4">
    <source>
        <dbReference type="Proteomes" id="UP000277766"/>
    </source>
</evidence>
<dbReference type="EMBL" id="RXPE01000054">
    <property type="protein sequence ID" value="RTR20289.1"/>
    <property type="molecule type" value="Genomic_DNA"/>
</dbReference>
<organism evidence="3 4">
    <name type="scientific">Deinococcus radiophilus</name>
    <dbReference type="NCBI Taxonomy" id="32062"/>
    <lineage>
        <taxon>Bacteria</taxon>
        <taxon>Thermotogati</taxon>
        <taxon>Deinococcota</taxon>
        <taxon>Deinococci</taxon>
        <taxon>Deinococcales</taxon>
        <taxon>Deinococcaceae</taxon>
        <taxon>Deinococcus</taxon>
    </lineage>
</organism>
<keyword evidence="4" id="KW-1185">Reference proteome</keyword>
<name>A0A3S0I128_9DEIO</name>